<dbReference type="EMBL" id="CP104215">
    <property type="protein sequence ID" value="UWX73994.1"/>
    <property type="molecule type" value="Genomic_DNA"/>
</dbReference>
<sequence>MPIGLSVAIDRAFRGWYGDGRHHMGIEAVLFNVFVTFLVKIALGRAGRSAWAAAGVHHPAPVAGMEPAAGDKPGCGWPNLLAFPYRASGRASACRPCMARRARAGGPGWCRPRTHVTKSTYDAEIFKREAR</sequence>
<evidence type="ECO:0000313" key="2">
    <source>
        <dbReference type="Proteomes" id="UP001059745"/>
    </source>
</evidence>
<proteinExistence type="predicted"/>
<gene>
    <name evidence="1" type="ORF">NYZ96_20900</name>
</gene>
<reference evidence="1" key="1">
    <citation type="submission" date="2022-09" db="EMBL/GenBank/DDBJ databases">
        <title>Genomic of Burkholderia gladioli.</title>
        <authorList>
            <person name="Wu H."/>
        </authorList>
    </citation>
    <scope>NUCLEOTIDE SEQUENCE</scope>
    <source>
        <strain evidence="1">ZN-S4</strain>
    </source>
</reference>
<dbReference type="RefSeq" id="WP_124083548.1">
    <property type="nucleotide sequence ID" value="NZ_CADEQD010000007.1"/>
</dbReference>
<dbReference type="GeneID" id="66459890"/>
<evidence type="ECO:0000313" key="1">
    <source>
        <dbReference type="EMBL" id="UWX73994.1"/>
    </source>
</evidence>
<accession>A0AB38U1Y9</accession>
<dbReference type="Proteomes" id="UP001059745">
    <property type="component" value="Chromosome 2"/>
</dbReference>
<organism evidence="1 2">
    <name type="scientific">Burkholderia gladioli</name>
    <name type="common">Pseudomonas marginata</name>
    <name type="synonym">Phytomonas marginata</name>
    <dbReference type="NCBI Taxonomy" id="28095"/>
    <lineage>
        <taxon>Bacteria</taxon>
        <taxon>Pseudomonadati</taxon>
        <taxon>Pseudomonadota</taxon>
        <taxon>Betaproteobacteria</taxon>
        <taxon>Burkholderiales</taxon>
        <taxon>Burkholderiaceae</taxon>
        <taxon>Burkholderia</taxon>
    </lineage>
</organism>
<protein>
    <submittedName>
        <fullName evidence="1">Uncharacterized protein</fullName>
    </submittedName>
</protein>
<dbReference type="AlphaFoldDB" id="A0AB38U1Y9"/>
<name>A0AB38U1Y9_BURGA</name>